<organism evidence="1">
    <name type="scientific">Pelagomonas calceolata</name>
    <dbReference type="NCBI Taxonomy" id="35677"/>
    <lineage>
        <taxon>Eukaryota</taxon>
        <taxon>Sar</taxon>
        <taxon>Stramenopiles</taxon>
        <taxon>Ochrophyta</taxon>
        <taxon>Pelagophyceae</taxon>
        <taxon>Pelagomonadales</taxon>
        <taxon>Pelagomonadaceae</taxon>
        <taxon>Pelagomonas</taxon>
    </lineage>
</organism>
<dbReference type="EMBL" id="HBIW01020021">
    <property type="protein sequence ID" value="CAE0701762.1"/>
    <property type="molecule type" value="Transcribed_RNA"/>
</dbReference>
<accession>A0A7S4EBI8</accession>
<name>A0A7S4EBI8_9STRA</name>
<evidence type="ECO:0000313" key="1">
    <source>
        <dbReference type="EMBL" id="CAE0701762.1"/>
    </source>
</evidence>
<gene>
    <name evidence="1" type="ORF">PCAL00307_LOCUS17198</name>
</gene>
<proteinExistence type="predicted"/>
<protein>
    <submittedName>
        <fullName evidence="1">Uncharacterized protein</fullName>
    </submittedName>
</protein>
<sequence>MGAGVSTEGAPLSEVAIKNEIGVLYDAEKKKAFDAAATEGPDGTRVAAWPTIEAHAKEHDERALDPRKCMFHNLKAFKAAREQIDEIARVHIKGAVREIPWVGKSLGDE</sequence>
<reference evidence="1" key="1">
    <citation type="submission" date="2021-01" db="EMBL/GenBank/DDBJ databases">
        <authorList>
            <person name="Corre E."/>
            <person name="Pelletier E."/>
            <person name="Niang G."/>
            <person name="Scheremetjew M."/>
            <person name="Finn R."/>
            <person name="Kale V."/>
            <person name="Holt S."/>
            <person name="Cochrane G."/>
            <person name="Meng A."/>
            <person name="Brown T."/>
            <person name="Cohen L."/>
        </authorList>
    </citation>
    <scope>NUCLEOTIDE SEQUENCE</scope>
    <source>
        <strain evidence="1">CCMP1756</strain>
    </source>
</reference>
<dbReference type="AlphaFoldDB" id="A0A7S4EBI8"/>